<dbReference type="InterPro" id="IPR036019">
    <property type="entry name" value="MscL_channel"/>
</dbReference>
<dbReference type="InterPro" id="IPR037673">
    <property type="entry name" value="MSC/AndL"/>
</dbReference>
<keyword evidence="4 11" id="KW-1003">Cell membrane</keyword>
<evidence type="ECO:0000256" key="7">
    <source>
        <dbReference type="ARBA" id="ARBA00022989"/>
    </source>
</evidence>
<reference evidence="12" key="2">
    <citation type="submission" date="2021-04" db="EMBL/GenBank/DDBJ databases">
        <authorList>
            <person name="Gilroy R."/>
        </authorList>
    </citation>
    <scope>NUCLEOTIDE SEQUENCE</scope>
    <source>
        <strain evidence="12">CHK169-11906</strain>
    </source>
</reference>
<comment type="similarity">
    <text evidence="2 11">Belongs to the MscL family.</text>
</comment>
<comment type="subcellular location">
    <subcellularLocation>
        <location evidence="1 11">Cell membrane</location>
        <topology evidence="1 11">Multi-pass membrane protein</topology>
    </subcellularLocation>
</comment>
<keyword evidence="8 11" id="KW-0406">Ion transport</keyword>
<evidence type="ECO:0000313" key="13">
    <source>
        <dbReference type="Proteomes" id="UP000824259"/>
    </source>
</evidence>
<feature type="transmembrane region" description="Helical" evidence="11">
    <location>
        <begin position="107"/>
        <end position="125"/>
    </location>
</feature>
<dbReference type="Gene3D" id="1.10.1200.120">
    <property type="entry name" value="Large-conductance mechanosensitive channel, MscL, domain 1"/>
    <property type="match status" value="1"/>
</dbReference>
<name>A0A9D2IBR4_9BACT</name>
<feature type="transmembrane region" description="Helical" evidence="11">
    <location>
        <begin position="20"/>
        <end position="41"/>
    </location>
</feature>
<dbReference type="EMBL" id="DWYR01000009">
    <property type="protein sequence ID" value="HJA98534.1"/>
    <property type="molecule type" value="Genomic_DNA"/>
</dbReference>
<evidence type="ECO:0000313" key="12">
    <source>
        <dbReference type="EMBL" id="HJA98534.1"/>
    </source>
</evidence>
<dbReference type="NCBIfam" id="TIGR00220">
    <property type="entry name" value="mscL"/>
    <property type="match status" value="1"/>
</dbReference>
<dbReference type="Proteomes" id="UP000824259">
    <property type="component" value="Unassembled WGS sequence"/>
</dbReference>
<evidence type="ECO:0000256" key="3">
    <source>
        <dbReference type="ARBA" id="ARBA00022448"/>
    </source>
</evidence>
<keyword evidence="9 11" id="KW-0472">Membrane</keyword>
<organism evidence="12 13">
    <name type="scientific">Candidatus Alistipes avicola</name>
    <dbReference type="NCBI Taxonomy" id="2838432"/>
    <lineage>
        <taxon>Bacteria</taxon>
        <taxon>Pseudomonadati</taxon>
        <taxon>Bacteroidota</taxon>
        <taxon>Bacteroidia</taxon>
        <taxon>Bacteroidales</taxon>
        <taxon>Rikenellaceae</taxon>
        <taxon>Alistipes</taxon>
    </lineage>
</organism>
<dbReference type="GO" id="GO:0005886">
    <property type="term" value="C:plasma membrane"/>
    <property type="evidence" value="ECO:0007669"/>
    <property type="project" value="UniProtKB-SubCell"/>
</dbReference>
<evidence type="ECO:0000256" key="9">
    <source>
        <dbReference type="ARBA" id="ARBA00023136"/>
    </source>
</evidence>
<evidence type="ECO:0000256" key="5">
    <source>
        <dbReference type="ARBA" id="ARBA00022519"/>
    </source>
</evidence>
<dbReference type="SUPFAM" id="SSF81330">
    <property type="entry name" value="Gated mechanosensitive channel"/>
    <property type="match status" value="1"/>
</dbReference>
<protein>
    <recommendedName>
        <fullName evidence="11">Large-conductance mechanosensitive channel</fullName>
    </recommendedName>
</protein>
<evidence type="ECO:0000256" key="4">
    <source>
        <dbReference type="ARBA" id="ARBA00022475"/>
    </source>
</evidence>
<dbReference type="PANTHER" id="PTHR30266:SF2">
    <property type="entry name" value="LARGE-CONDUCTANCE MECHANOSENSITIVE CHANNEL"/>
    <property type="match status" value="1"/>
</dbReference>
<comment type="subunit">
    <text evidence="11">Homopentamer.</text>
</comment>
<sequence length="167" mass="18376">MAFFKEFREFAMRGNVMDMAVGVIIGGAFGKIVSSLVNDILMPPIGALLGNTDFTSLRLDISKIRDASKTVTDTVAQGVQTIAGSADTAVQAAETASEPIWWNYGAFIQQCVDFVILAFCVFLMVKLMNKLKTKKAQEPAPVTPKISKEEELLTEIRDLLREQQKKS</sequence>
<keyword evidence="5" id="KW-0997">Cell inner membrane</keyword>
<keyword evidence="10 11" id="KW-0407">Ion channel</keyword>
<dbReference type="PANTHER" id="PTHR30266">
    <property type="entry name" value="MECHANOSENSITIVE CHANNEL MSCL"/>
    <property type="match status" value="1"/>
</dbReference>
<comment type="function">
    <text evidence="11">Channel that opens in response to stretch forces in the membrane lipid bilayer. May participate in the regulation of osmotic pressure changes within the cell.</text>
</comment>
<accession>A0A9D2IBR4</accession>
<keyword evidence="7 11" id="KW-1133">Transmembrane helix</keyword>
<dbReference type="Pfam" id="PF01741">
    <property type="entry name" value="MscL"/>
    <property type="match status" value="1"/>
</dbReference>
<comment type="caution">
    <text evidence="12">The sequence shown here is derived from an EMBL/GenBank/DDBJ whole genome shotgun (WGS) entry which is preliminary data.</text>
</comment>
<dbReference type="InterPro" id="IPR019823">
    <property type="entry name" value="Mechanosensitive_channel_CS"/>
</dbReference>
<evidence type="ECO:0000256" key="10">
    <source>
        <dbReference type="ARBA" id="ARBA00023303"/>
    </source>
</evidence>
<dbReference type="AlphaFoldDB" id="A0A9D2IBR4"/>
<dbReference type="HAMAP" id="MF_00115">
    <property type="entry name" value="MscL"/>
    <property type="match status" value="1"/>
</dbReference>
<dbReference type="PROSITE" id="PS01327">
    <property type="entry name" value="MSCL"/>
    <property type="match status" value="1"/>
</dbReference>
<dbReference type="GO" id="GO:0008381">
    <property type="term" value="F:mechanosensitive monoatomic ion channel activity"/>
    <property type="evidence" value="ECO:0007669"/>
    <property type="project" value="UniProtKB-UniRule"/>
</dbReference>
<keyword evidence="6 11" id="KW-0812">Transmembrane</keyword>
<evidence type="ECO:0000256" key="8">
    <source>
        <dbReference type="ARBA" id="ARBA00023065"/>
    </source>
</evidence>
<evidence type="ECO:0000256" key="1">
    <source>
        <dbReference type="ARBA" id="ARBA00004651"/>
    </source>
</evidence>
<evidence type="ECO:0000256" key="11">
    <source>
        <dbReference type="HAMAP-Rule" id="MF_00115"/>
    </source>
</evidence>
<evidence type="ECO:0000256" key="2">
    <source>
        <dbReference type="ARBA" id="ARBA00007254"/>
    </source>
</evidence>
<evidence type="ECO:0000256" key="6">
    <source>
        <dbReference type="ARBA" id="ARBA00022692"/>
    </source>
</evidence>
<dbReference type="InterPro" id="IPR001185">
    <property type="entry name" value="MS_channel"/>
</dbReference>
<gene>
    <name evidence="11 12" type="primary">mscL</name>
    <name evidence="12" type="ORF">H9779_02900</name>
</gene>
<reference evidence="12" key="1">
    <citation type="journal article" date="2021" name="PeerJ">
        <title>Extensive microbial diversity within the chicken gut microbiome revealed by metagenomics and culture.</title>
        <authorList>
            <person name="Gilroy R."/>
            <person name="Ravi A."/>
            <person name="Getino M."/>
            <person name="Pursley I."/>
            <person name="Horton D.L."/>
            <person name="Alikhan N.F."/>
            <person name="Baker D."/>
            <person name="Gharbi K."/>
            <person name="Hall N."/>
            <person name="Watson M."/>
            <person name="Adriaenssens E.M."/>
            <person name="Foster-Nyarko E."/>
            <person name="Jarju S."/>
            <person name="Secka A."/>
            <person name="Antonio M."/>
            <person name="Oren A."/>
            <person name="Chaudhuri R.R."/>
            <person name="La Ragione R."/>
            <person name="Hildebrand F."/>
            <person name="Pallen M.J."/>
        </authorList>
    </citation>
    <scope>NUCLEOTIDE SEQUENCE</scope>
    <source>
        <strain evidence="12">CHK169-11906</strain>
    </source>
</reference>
<keyword evidence="3 11" id="KW-0813">Transport</keyword>
<proteinExistence type="inferred from homology"/>